<protein>
    <recommendedName>
        <fullName evidence="3">Ig-like domain-containing protein</fullName>
    </recommendedName>
</protein>
<evidence type="ECO:0000259" key="3">
    <source>
        <dbReference type="PROSITE" id="PS50835"/>
    </source>
</evidence>
<evidence type="ECO:0000256" key="1">
    <source>
        <dbReference type="SAM" id="MobiDB-lite"/>
    </source>
</evidence>
<dbReference type="SUPFAM" id="SSF57625">
    <property type="entry name" value="Invertebrate chitin-binding proteins"/>
    <property type="match status" value="1"/>
</dbReference>
<evidence type="ECO:0000313" key="4">
    <source>
        <dbReference type="EMBL" id="KAK3594895.1"/>
    </source>
</evidence>
<dbReference type="GO" id="GO:0008061">
    <property type="term" value="F:chitin binding"/>
    <property type="evidence" value="ECO:0007669"/>
    <property type="project" value="InterPro"/>
</dbReference>
<evidence type="ECO:0000313" key="5">
    <source>
        <dbReference type="Proteomes" id="UP001195483"/>
    </source>
</evidence>
<name>A0AAE0SNS6_9BIVA</name>
<comment type="caution">
    <text evidence="4">The sequence shown here is derived from an EMBL/GenBank/DDBJ whole genome shotgun (WGS) entry which is preliminary data.</text>
</comment>
<dbReference type="InterPro" id="IPR036179">
    <property type="entry name" value="Ig-like_dom_sf"/>
</dbReference>
<dbReference type="InterPro" id="IPR036508">
    <property type="entry name" value="Chitin-bd_dom_sf"/>
</dbReference>
<keyword evidence="2" id="KW-0812">Transmembrane</keyword>
<feature type="region of interest" description="Disordered" evidence="1">
    <location>
        <begin position="61"/>
        <end position="101"/>
    </location>
</feature>
<dbReference type="AlphaFoldDB" id="A0AAE0SNS6"/>
<feature type="compositionally biased region" description="Basic and acidic residues" evidence="1">
    <location>
        <begin position="69"/>
        <end position="91"/>
    </location>
</feature>
<dbReference type="GO" id="GO:0005576">
    <property type="term" value="C:extracellular region"/>
    <property type="evidence" value="ECO:0007669"/>
    <property type="project" value="InterPro"/>
</dbReference>
<reference evidence="4" key="3">
    <citation type="submission" date="2023-05" db="EMBL/GenBank/DDBJ databases">
        <authorList>
            <person name="Smith C.H."/>
        </authorList>
    </citation>
    <scope>NUCLEOTIDE SEQUENCE</scope>
    <source>
        <strain evidence="4">CHS0354</strain>
        <tissue evidence="4">Mantle</tissue>
    </source>
</reference>
<dbReference type="EMBL" id="JAEAOA010001253">
    <property type="protein sequence ID" value="KAK3594895.1"/>
    <property type="molecule type" value="Genomic_DNA"/>
</dbReference>
<keyword evidence="2" id="KW-1133">Transmembrane helix</keyword>
<gene>
    <name evidence="4" type="ORF">CHS0354_020555</name>
</gene>
<proteinExistence type="predicted"/>
<feature type="domain" description="Ig-like" evidence="3">
    <location>
        <begin position="350"/>
        <end position="469"/>
    </location>
</feature>
<dbReference type="InterPro" id="IPR002557">
    <property type="entry name" value="Chitin-bd_dom"/>
</dbReference>
<accession>A0AAE0SNS6</accession>
<reference evidence="4" key="1">
    <citation type="journal article" date="2021" name="Genome Biol. Evol.">
        <title>A High-Quality Reference Genome for a Parasitic Bivalve with Doubly Uniparental Inheritance (Bivalvia: Unionida).</title>
        <authorList>
            <person name="Smith C.H."/>
        </authorList>
    </citation>
    <scope>NUCLEOTIDE SEQUENCE</scope>
    <source>
        <strain evidence="4">CHS0354</strain>
    </source>
</reference>
<dbReference type="SUPFAM" id="SSF48726">
    <property type="entry name" value="Immunoglobulin"/>
    <property type="match status" value="1"/>
</dbReference>
<dbReference type="Pfam" id="PF01607">
    <property type="entry name" value="CBM_14"/>
    <property type="match status" value="1"/>
</dbReference>
<dbReference type="Gene3D" id="2.60.40.10">
    <property type="entry name" value="Immunoglobulins"/>
    <property type="match status" value="1"/>
</dbReference>
<feature type="transmembrane region" description="Helical" evidence="2">
    <location>
        <begin position="117"/>
        <end position="140"/>
    </location>
</feature>
<dbReference type="Proteomes" id="UP001195483">
    <property type="component" value="Unassembled WGS sequence"/>
</dbReference>
<keyword evidence="2" id="KW-0472">Membrane</keyword>
<reference evidence="4" key="2">
    <citation type="journal article" date="2021" name="Genome Biol. Evol.">
        <title>Developing a high-quality reference genome for a parasitic bivalve with doubly uniparental inheritance (Bivalvia: Unionida).</title>
        <authorList>
            <person name="Smith C.H."/>
        </authorList>
    </citation>
    <scope>NUCLEOTIDE SEQUENCE</scope>
    <source>
        <strain evidence="4">CHS0354</strain>
        <tissue evidence="4">Mantle</tissue>
    </source>
</reference>
<organism evidence="4 5">
    <name type="scientific">Potamilus streckersoni</name>
    <dbReference type="NCBI Taxonomy" id="2493646"/>
    <lineage>
        <taxon>Eukaryota</taxon>
        <taxon>Metazoa</taxon>
        <taxon>Spiralia</taxon>
        <taxon>Lophotrochozoa</taxon>
        <taxon>Mollusca</taxon>
        <taxon>Bivalvia</taxon>
        <taxon>Autobranchia</taxon>
        <taxon>Heteroconchia</taxon>
        <taxon>Palaeoheterodonta</taxon>
        <taxon>Unionida</taxon>
        <taxon>Unionoidea</taxon>
        <taxon>Unionidae</taxon>
        <taxon>Ambleminae</taxon>
        <taxon>Lampsilini</taxon>
        <taxon>Potamilus</taxon>
    </lineage>
</organism>
<sequence length="658" mass="73376">MSTKGEPVDEVTDVPETPKWTKFFEGPLFQKYQEFMKSHDFSKILINGSVLNQNHLTAPDYDFSDVDPDDRKNSDRNTLDTKRYEKEKMGDSRLNSNSENILTSPDFQKRQRRTRGLVVLGVVVIAAVALATGLVIHYLVIPKDSNIKKQFNISLASNMSGTSLEDTTTTTTITATVRKEESDKLDALKSAVKAPTKIEELESTIDNVFTIVKNKQLGIVKSSSQATTSRKPRYMPTTSKKTKRIRASTTAATIIKATRHMSTANTTNAAKTLKTIPENTTKLIPRMETTTTKETTSLVTTTTASVTTTVPTKATTTQISTATSTKATTTQISTATSSKATTTQITTTLPDKYNVVAMAAETGYVDVGPVSITCRVDRAIQWDSISMKGTKRFANDPPVGVTITHNGIVHWLKRNARLDVSYTSTENKVIGNDVVVNLTFDYLQCKDADTYTCHLTSRKGDVKSTFDFRVEGKPQDMIQLQLGPSVVEDQALRLTAQWVGGYPEPWANLTWLAQGETDAEPKDLRNYGNFKEYILEKDDYFCETTMKHSIVIFPKMNLNSTTIYVKPDINKAEKYLTTDKIKELKYIEPATEKLLVIPADYCAHVKAKDLDIVHPYEPCRKYVRCPASRIPVVYDCPVGTCFLPMHGKCGYKTQNRDV</sequence>
<dbReference type="InterPro" id="IPR013783">
    <property type="entry name" value="Ig-like_fold"/>
</dbReference>
<dbReference type="PROSITE" id="PS50835">
    <property type="entry name" value="IG_LIKE"/>
    <property type="match status" value="1"/>
</dbReference>
<keyword evidence="5" id="KW-1185">Reference proteome</keyword>
<dbReference type="InterPro" id="IPR007110">
    <property type="entry name" value="Ig-like_dom"/>
</dbReference>
<evidence type="ECO:0000256" key="2">
    <source>
        <dbReference type="SAM" id="Phobius"/>
    </source>
</evidence>